<sequence>MNKKKKMLLMVSLLAITSVLFGILIYSSKSDSKNINSEVSLRANADDVSLDDMMNTKNGSSTLTQSEALPSENIPMASTVSEDNPEAIQQVQELIRRNQENINGGQEMITHERNRVYTPEYEGGSSEQHQSTSPTLAIRKPKKEQTKDTVVVNVEQPRSVFHSVSFGGGQSRNAIKAYVHSDQIVMEGSTLKMRLAEDCVTDNGITIPKSSPIFGEVKSINGERVMVDIKYINYNGNILPFKKKVYSRDALAGIYAPGNAKSEINKDVTEGAVDGLPSSVALDPSLQLATTLATSAVSAGKGAVSKATRKIKVLIKTNYELYLRPDEN</sequence>
<gene>
    <name evidence="3" type="ORF">DHW31_06870</name>
</gene>
<dbReference type="AlphaFoldDB" id="A0A3D2SF78"/>
<proteinExistence type="predicted"/>
<evidence type="ECO:0000256" key="1">
    <source>
        <dbReference type="SAM" id="MobiDB-lite"/>
    </source>
</evidence>
<protein>
    <recommendedName>
        <fullName evidence="2">Conjugative transposon TraM C-terminal domain-containing protein</fullName>
    </recommendedName>
</protein>
<name>A0A3D2SF78_9BACE</name>
<evidence type="ECO:0000259" key="2">
    <source>
        <dbReference type="Pfam" id="PF12508"/>
    </source>
</evidence>
<reference evidence="3 4" key="1">
    <citation type="journal article" date="2018" name="Nat. Biotechnol.">
        <title>A standardized bacterial taxonomy based on genome phylogeny substantially revises the tree of life.</title>
        <authorList>
            <person name="Parks D.H."/>
            <person name="Chuvochina M."/>
            <person name="Waite D.W."/>
            <person name="Rinke C."/>
            <person name="Skarshewski A."/>
            <person name="Chaumeil P.A."/>
            <person name="Hugenholtz P."/>
        </authorList>
    </citation>
    <scope>NUCLEOTIDE SEQUENCE [LARGE SCALE GENOMIC DNA]</scope>
    <source>
        <strain evidence="3">UBA9667</strain>
    </source>
</reference>
<dbReference type="EMBL" id="DPVG01000246">
    <property type="protein sequence ID" value="HCK24484.1"/>
    <property type="molecule type" value="Genomic_DNA"/>
</dbReference>
<evidence type="ECO:0000313" key="3">
    <source>
        <dbReference type="EMBL" id="HCK24484.1"/>
    </source>
</evidence>
<feature type="region of interest" description="Disordered" evidence="1">
    <location>
        <begin position="119"/>
        <end position="144"/>
    </location>
</feature>
<comment type="caution">
    <text evidence="3">The sequence shown here is derived from an EMBL/GenBank/DDBJ whole genome shotgun (WGS) entry which is preliminary data.</text>
</comment>
<evidence type="ECO:0000313" key="4">
    <source>
        <dbReference type="Proteomes" id="UP000263098"/>
    </source>
</evidence>
<dbReference type="Proteomes" id="UP000263098">
    <property type="component" value="Unassembled WGS sequence"/>
</dbReference>
<feature type="compositionally biased region" description="Polar residues" evidence="1">
    <location>
        <begin position="125"/>
        <end position="135"/>
    </location>
</feature>
<dbReference type="InterPro" id="IPR055407">
    <property type="entry name" value="TraM_C"/>
</dbReference>
<dbReference type="Pfam" id="PF12508">
    <property type="entry name" value="Transposon_TraM"/>
    <property type="match status" value="1"/>
</dbReference>
<accession>A0A3D2SF78</accession>
<organism evidence="3 4">
    <name type="scientific">Bacteroides graminisolvens</name>
    <dbReference type="NCBI Taxonomy" id="477666"/>
    <lineage>
        <taxon>Bacteria</taxon>
        <taxon>Pseudomonadati</taxon>
        <taxon>Bacteroidota</taxon>
        <taxon>Bacteroidia</taxon>
        <taxon>Bacteroidales</taxon>
        <taxon>Bacteroidaceae</taxon>
        <taxon>Bacteroides</taxon>
    </lineage>
</organism>
<feature type="domain" description="Conjugative transposon TraM C-terminal" evidence="2">
    <location>
        <begin position="175"/>
        <end position="324"/>
    </location>
</feature>